<reference evidence="2" key="1">
    <citation type="submission" date="2014-12" db="EMBL/GenBank/DDBJ databases">
        <title>Insight into the proteome of Arion vulgaris.</title>
        <authorList>
            <person name="Aradska J."/>
            <person name="Bulat T."/>
            <person name="Smidak R."/>
            <person name="Sarate P."/>
            <person name="Gangsoo J."/>
            <person name="Sialana F."/>
            <person name="Bilban M."/>
            <person name="Lubec G."/>
        </authorList>
    </citation>
    <scope>NUCLEOTIDE SEQUENCE</scope>
    <source>
        <tissue evidence="2">Skin</tissue>
    </source>
</reference>
<organism evidence="2">
    <name type="scientific">Arion vulgaris</name>
    <dbReference type="NCBI Taxonomy" id="1028688"/>
    <lineage>
        <taxon>Eukaryota</taxon>
        <taxon>Metazoa</taxon>
        <taxon>Spiralia</taxon>
        <taxon>Lophotrochozoa</taxon>
        <taxon>Mollusca</taxon>
        <taxon>Gastropoda</taxon>
        <taxon>Heterobranchia</taxon>
        <taxon>Euthyneura</taxon>
        <taxon>Panpulmonata</taxon>
        <taxon>Eupulmonata</taxon>
        <taxon>Stylommatophora</taxon>
        <taxon>Helicina</taxon>
        <taxon>Arionoidea</taxon>
        <taxon>Arionidae</taxon>
        <taxon>Arion</taxon>
    </lineage>
</organism>
<feature type="non-terminal residue" evidence="2">
    <location>
        <position position="1"/>
    </location>
</feature>
<name>A0A0B6YLP2_9EUPU</name>
<sequence>AEECAFHYDNNEDLIYSKIVRDEHRVLWRPGCWTSNFDQLMLVLESLANWAGVVDELEFARRLHVWTAQGLQVVRDSPGFVTSETIRKVIVHPDFCTDPHRTSRVVLHGSTQNGGPSSPQLKDCSSSP</sequence>
<proteinExistence type="predicted"/>
<accession>A0A0B6YLP2</accession>
<evidence type="ECO:0000256" key="1">
    <source>
        <dbReference type="SAM" id="MobiDB-lite"/>
    </source>
</evidence>
<dbReference type="InterPro" id="IPR005502">
    <property type="entry name" value="Ribosyl_crysJ1"/>
</dbReference>
<dbReference type="EMBL" id="HACG01010278">
    <property type="protein sequence ID" value="CEK57143.1"/>
    <property type="molecule type" value="Transcribed_RNA"/>
</dbReference>
<evidence type="ECO:0000313" key="2">
    <source>
        <dbReference type="EMBL" id="CEK57143.1"/>
    </source>
</evidence>
<feature type="compositionally biased region" description="Polar residues" evidence="1">
    <location>
        <begin position="109"/>
        <end position="128"/>
    </location>
</feature>
<dbReference type="AlphaFoldDB" id="A0A0B6YLP2"/>
<feature type="non-terminal residue" evidence="2">
    <location>
        <position position="128"/>
    </location>
</feature>
<dbReference type="Pfam" id="PF03747">
    <property type="entry name" value="ADP_ribosyl_GH"/>
    <property type="match status" value="1"/>
</dbReference>
<feature type="region of interest" description="Disordered" evidence="1">
    <location>
        <begin position="106"/>
        <end position="128"/>
    </location>
</feature>
<dbReference type="InterPro" id="IPR036705">
    <property type="entry name" value="Ribosyl_crysJ1_sf"/>
</dbReference>
<protein>
    <submittedName>
        <fullName evidence="2">Uncharacterized protein</fullName>
    </submittedName>
</protein>
<dbReference type="Gene3D" id="1.10.4080.10">
    <property type="entry name" value="ADP-ribosylation/Crystallin J1"/>
    <property type="match status" value="1"/>
</dbReference>
<gene>
    <name evidence="2" type="primary">ORF29403</name>
</gene>